<evidence type="ECO:0000313" key="3">
    <source>
        <dbReference type="Proteomes" id="UP000193862"/>
    </source>
</evidence>
<dbReference type="AlphaFoldDB" id="A0A1Y5RAZ2"/>
<evidence type="ECO:0000313" key="2">
    <source>
        <dbReference type="EMBL" id="SLN12089.1"/>
    </source>
</evidence>
<dbReference type="SUPFAM" id="SSF56112">
    <property type="entry name" value="Protein kinase-like (PK-like)"/>
    <property type="match status" value="1"/>
</dbReference>
<dbReference type="InterPro" id="IPR011009">
    <property type="entry name" value="Kinase-like_dom_sf"/>
</dbReference>
<feature type="domain" description="Aminoglycoside phosphotransferase" evidence="1">
    <location>
        <begin position="27"/>
        <end position="252"/>
    </location>
</feature>
<dbReference type="Proteomes" id="UP000193862">
    <property type="component" value="Unassembled WGS sequence"/>
</dbReference>
<keyword evidence="3" id="KW-1185">Reference proteome</keyword>
<dbReference type="Pfam" id="PF01636">
    <property type="entry name" value="APH"/>
    <property type="match status" value="1"/>
</dbReference>
<dbReference type="Gene3D" id="3.30.200.20">
    <property type="entry name" value="Phosphorylase Kinase, domain 1"/>
    <property type="match status" value="1"/>
</dbReference>
<gene>
    <name evidence="2" type="ORF">AQS8620_00130</name>
</gene>
<dbReference type="RefSeq" id="WP_085834890.1">
    <property type="nucleotide sequence ID" value="NZ_FWFS01000001.1"/>
</dbReference>
<proteinExistence type="predicted"/>
<evidence type="ECO:0000259" key="1">
    <source>
        <dbReference type="Pfam" id="PF01636"/>
    </source>
</evidence>
<accession>A0A1Y5RAZ2</accession>
<organism evidence="2 3">
    <name type="scientific">Aquimixticola soesokkakensis</name>
    <dbReference type="NCBI Taxonomy" id="1519096"/>
    <lineage>
        <taxon>Bacteria</taxon>
        <taxon>Pseudomonadati</taxon>
        <taxon>Pseudomonadota</taxon>
        <taxon>Alphaproteobacteria</taxon>
        <taxon>Rhodobacterales</taxon>
        <taxon>Paracoccaceae</taxon>
        <taxon>Aquimixticola</taxon>
    </lineage>
</organism>
<keyword evidence="2" id="KW-0808">Transferase</keyword>
<dbReference type="GO" id="GO:0016740">
    <property type="term" value="F:transferase activity"/>
    <property type="evidence" value="ECO:0007669"/>
    <property type="project" value="UniProtKB-KW"/>
</dbReference>
<dbReference type="Gene3D" id="3.90.1200.10">
    <property type="match status" value="1"/>
</dbReference>
<reference evidence="2 3" key="1">
    <citation type="submission" date="2017-03" db="EMBL/GenBank/DDBJ databases">
        <authorList>
            <person name="Afonso C.L."/>
            <person name="Miller P.J."/>
            <person name="Scott M.A."/>
            <person name="Spackman E."/>
            <person name="Goraichik I."/>
            <person name="Dimitrov K.M."/>
            <person name="Suarez D.L."/>
            <person name="Swayne D.E."/>
        </authorList>
    </citation>
    <scope>NUCLEOTIDE SEQUENCE [LARGE SCALE GENOMIC DNA]</scope>
    <source>
        <strain evidence="2 3">CECT 8620</strain>
    </source>
</reference>
<dbReference type="InterPro" id="IPR002575">
    <property type="entry name" value="Aminoglycoside_PTrfase"/>
</dbReference>
<name>A0A1Y5RAZ2_9RHOB</name>
<dbReference type="EMBL" id="FWFS01000001">
    <property type="protein sequence ID" value="SLN12089.1"/>
    <property type="molecule type" value="Genomic_DNA"/>
</dbReference>
<sequence>MTTRAMLADHFLAHSDWADFTRHPMTADASTRSYERLIHPTTGASVILMNAAPGKGEKTDSFIEMAQFLKGIGLSAPDIFAQDLENGFLILEDLGDALFAREVSRDKALERPLYLAATEALYRLHQANPPAMLHPYASVMADLAAQTYPWYRAGILDTAAPDGQAELHDAMQTALARISDHKVTILRDFHAENLLWLPERDGVAKVGLLDFQDAMVGHPAYDLVSLSEDVRRDVTPALRDEMIVHYCDISGANLQEFRLAAHLCAAQRNLRILFVFARLSMHFGKPHYVDFIPRTWALLMQDLSHPALGDLHRIVLRDLPPPTPDALTKLKEKCATVPHP</sequence>
<protein>
    <submittedName>
        <fullName evidence="2">Phosphotransferase enzyme family protein</fullName>
    </submittedName>
</protein>